<sequence>MSLSAGSEFPKGVKFAYVPFQEEQQGVLACGIPIPYDTDKKFAGKKVVIVAVPGAFTPTCTANHIPPFISKLAEFKAKGVDQVIVLSANDPFVQSAWGKALGVKNNDIIFASDGNAAFSKSIGQTLDLTDKGLGIRTSRYAIIVDDGKVVYNEQEPGADVSVSGADAVLAKL</sequence>
<reference evidence="11 12" key="1">
    <citation type="submission" date="2016-02" db="EMBL/GenBank/DDBJ databases">
        <title>Complete genome sequence and transcriptome regulation of the pentose utilising yeast Sugiyamaella lignohabitans.</title>
        <authorList>
            <person name="Bellasio M."/>
            <person name="Peymann A."/>
            <person name="Valli M."/>
            <person name="Sipitzky M."/>
            <person name="Graf A."/>
            <person name="Sauer M."/>
            <person name="Marx H."/>
            <person name="Mattanovich D."/>
        </authorList>
    </citation>
    <scope>NUCLEOTIDE SEQUENCE [LARGE SCALE GENOMIC DNA]</scope>
    <source>
        <strain evidence="11 12">CBS 10342</strain>
    </source>
</reference>
<evidence type="ECO:0000256" key="2">
    <source>
        <dbReference type="ARBA" id="ARBA00022559"/>
    </source>
</evidence>
<dbReference type="InterPro" id="IPR013740">
    <property type="entry name" value="Redoxin"/>
</dbReference>
<feature type="domain" description="Thioredoxin" evidence="10">
    <location>
        <begin position="9"/>
        <end position="172"/>
    </location>
</feature>
<dbReference type="CDD" id="cd03013">
    <property type="entry name" value="PRX5_like"/>
    <property type="match status" value="1"/>
</dbReference>
<dbReference type="InterPro" id="IPR013766">
    <property type="entry name" value="Thioredoxin_domain"/>
</dbReference>
<evidence type="ECO:0000256" key="6">
    <source>
        <dbReference type="ARBA" id="ARBA00032824"/>
    </source>
</evidence>
<dbReference type="GO" id="GO:0005777">
    <property type="term" value="C:peroxisome"/>
    <property type="evidence" value="ECO:0007669"/>
    <property type="project" value="TreeGrafter"/>
</dbReference>
<evidence type="ECO:0000256" key="9">
    <source>
        <dbReference type="RuleBase" id="RU366011"/>
    </source>
</evidence>
<gene>
    <name evidence="11" type="primary">AHP1</name>
    <name evidence="11" type="ORF">AWJ20_2635</name>
</gene>
<keyword evidence="5 9" id="KW-0676">Redox-active center</keyword>
<dbReference type="InterPro" id="IPR036249">
    <property type="entry name" value="Thioredoxin-like_sf"/>
</dbReference>
<dbReference type="GO" id="GO:0008379">
    <property type="term" value="F:thioredoxin peroxidase activity"/>
    <property type="evidence" value="ECO:0007669"/>
    <property type="project" value="InterPro"/>
</dbReference>
<evidence type="ECO:0000313" key="11">
    <source>
        <dbReference type="EMBL" id="ANB15015.1"/>
    </source>
</evidence>
<evidence type="ECO:0000256" key="3">
    <source>
        <dbReference type="ARBA" id="ARBA00022862"/>
    </source>
</evidence>
<evidence type="ECO:0000256" key="8">
    <source>
        <dbReference type="PIRSR" id="PIRSR637944-1"/>
    </source>
</evidence>
<dbReference type="Proteomes" id="UP000189580">
    <property type="component" value="Chromosome b"/>
</dbReference>
<evidence type="ECO:0000259" key="10">
    <source>
        <dbReference type="PROSITE" id="PS51352"/>
    </source>
</evidence>
<dbReference type="SUPFAM" id="SSF52833">
    <property type="entry name" value="Thioredoxin-like"/>
    <property type="match status" value="1"/>
</dbReference>
<dbReference type="PANTHER" id="PTHR10430">
    <property type="entry name" value="PEROXIREDOXIN"/>
    <property type="match status" value="1"/>
</dbReference>
<dbReference type="GeneID" id="30034568"/>
<keyword evidence="3 9" id="KW-0049">Antioxidant</keyword>
<dbReference type="PANTHER" id="PTHR10430:SF16">
    <property type="entry name" value="PEROXIREDOXIN-5, MITOCHONDRIAL"/>
    <property type="match status" value="1"/>
</dbReference>
<dbReference type="Gene3D" id="3.40.30.10">
    <property type="entry name" value="Glutaredoxin"/>
    <property type="match status" value="1"/>
</dbReference>
<dbReference type="EMBL" id="CP014503">
    <property type="protein sequence ID" value="ANB15015.1"/>
    <property type="molecule type" value="Genomic_DNA"/>
</dbReference>
<dbReference type="OrthoDB" id="195498at2759"/>
<keyword evidence="4 9" id="KW-0560">Oxidoreductase</keyword>
<feature type="active site" description="Cysteine sulfenic acid (-SOH) intermediate" evidence="8">
    <location>
        <position position="60"/>
    </location>
</feature>
<name>A0A167FA04_9ASCO</name>
<dbReference type="PROSITE" id="PS51352">
    <property type="entry name" value="THIOREDOXIN_2"/>
    <property type="match status" value="1"/>
</dbReference>
<dbReference type="GO" id="GO:0034599">
    <property type="term" value="P:cellular response to oxidative stress"/>
    <property type="evidence" value="ECO:0007669"/>
    <property type="project" value="InterPro"/>
</dbReference>
<evidence type="ECO:0000256" key="5">
    <source>
        <dbReference type="ARBA" id="ARBA00023284"/>
    </source>
</evidence>
<dbReference type="GO" id="GO:0045454">
    <property type="term" value="P:cell redox homeostasis"/>
    <property type="evidence" value="ECO:0007669"/>
    <property type="project" value="TreeGrafter"/>
</dbReference>
<evidence type="ECO:0000256" key="4">
    <source>
        <dbReference type="ARBA" id="ARBA00023002"/>
    </source>
</evidence>
<comment type="function">
    <text evidence="9">Thiol-specific peroxidase that catalyzes the reduction of hydrogen peroxide and organic hydroperoxides to water and alcohols, respectively. Plays a role in cell protection against oxidative stress by detoxifying peroxides.</text>
</comment>
<dbReference type="GO" id="GO:0005739">
    <property type="term" value="C:mitochondrion"/>
    <property type="evidence" value="ECO:0007669"/>
    <property type="project" value="TreeGrafter"/>
</dbReference>
<evidence type="ECO:0000256" key="7">
    <source>
        <dbReference type="ARBA" id="ARBA00079296"/>
    </source>
</evidence>
<dbReference type="Pfam" id="PF08534">
    <property type="entry name" value="Redoxin"/>
    <property type="match status" value="1"/>
</dbReference>
<evidence type="ECO:0000256" key="1">
    <source>
        <dbReference type="ARBA" id="ARBA00010505"/>
    </source>
</evidence>
<dbReference type="InterPro" id="IPR037944">
    <property type="entry name" value="PRX5-like"/>
</dbReference>
<proteinExistence type="inferred from homology"/>
<dbReference type="AlphaFoldDB" id="A0A167FA04"/>
<evidence type="ECO:0000313" key="12">
    <source>
        <dbReference type="Proteomes" id="UP000189580"/>
    </source>
</evidence>
<protein>
    <recommendedName>
        <fullName evidence="6">Thioredoxin peroxidase</fullName>
    </recommendedName>
    <alternativeName>
        <fullName evidence="7">Thioredoxin-dependent peroxiredoxin</fullName>
    </alternativeName>
</protein>
<keyword evidence="2 9" id="KW-0575">Peroxidase</keyword>
<keyword evidence="12" id="KW-1185">Reference proteome</keyword>
<organism evidence="11 12">
    <name type="scientific">Sugiyamaella lignohabitans</name>
    <dbReference type="NCBI Taxonomy" id="796027"/>
    <lineage>
        <taxon>Eukaryota</taxon>
        <taxon>Fungi</taxon>
        <taxon>Dikarya</taxon>
        <taxon>Ascomycota</taxon>
        <taxon>Saccharomycotina</taxon>
        <taxon>Dipodascomycetes</taxon>
        <taxon>Dipodascales</taxon>
        <taxon>Trichomonascaceae</taxon>
        <taxon>Sugiyamaella</taxon>
    </lineage>
</organism>
<accession>A0A167FA04</accession>
<comment type="similarity">
    <text evidence="1 9">Belongs to the peroxiredoxin family. Prx5 subfamily.</text>
</comment>
<dbReference type="KEGG" id="slb:AWJ20_2635"/>
<dbReference type="GO" id="GO:0042744">
    <property type="term" value="P:hydrogen peroxide catabolic process"/>
    <property type="evidence" value="ECO:0007669"/>
    <property type="project" value="TreeGrafter"/>
</dbReference>
<dbReference type="FunFam" id="3.40.30.10:FF:000020">
    <property type="entry name" value="Peroxiredoxin"/>
    <property type="match status" value="1"/>
</dbReference>
<dbReference type="RefSeq" id="XP_018737492.1">
    <property type="nucleotide sequence ID" value="XM_018879590.1"/>
</dbReference>